<name>A0A2S0L6G7_9FIRM</name>
<dbReference type="InterPro" id="IPR000415">
    <property type="entry name" value="Nitroreductase-like"/>
</dbReference>
<gene>
    <name evidence="5" type="ORF">C5Q96_08465</name>
</gene>
<keyword evidence="6" id="KW-1185">Reference proteome</keyword>
<dbReference type="AlphaFoldDB" id="A0A2S0L6G7"/>
<keyword evidence="3" id="KW-0560">Oxidoreductase</keyword>
<evidence type="ECO:0000259" key="4">
    <source>
        <dbReference type="Pfam" id="PF00881"/>
    </source>
</evidence>
<dbReference type="EMBL" id="CP027228">
    <property type="protein sequence ID" value="AVM48885.1"/>
    <property type="molecule type" value="Genomic_DNA"/>
</dbReference>
<comment type="subcellular location">
    <subcellularLocation>
        <location evidence="1">Cytoplasm</location>
    </subcellularLocation>
</comment>
<dbReference type="InterPro" id="IPR033877">
    <property type="entry name" value="Frm2/Hbn1"/>
</dbReference>
<dbReference type="FunFam" id="3.40.109.10:FF:000001">
    <property type="entry name" value="Nitroreductase family"/>
    <property type="match status" value="1"/>
</dbReference>
<evidence type="ECO:0000256" key="3">
    <source>
        <dbReference type="ARBA" id="ARBA00023002"/>
    </source>
</evidence>
<dbReference type="Pfam" id="PF00881">
    <property type="entry name" value="Nitroreductase"/>
    <property type="match status" value="1"/>
</dbReference>
<dbReference type="OrthoDB" id="9810617at2"/>
<organism evidence="5 6">
    <name type="scientific">Mogibacterium diversum</name>
    <dbReference type="NCBI Taxonomy" id="114527"/>
    <lineage>
        <taxon>Bacteria</taxon>
        <taxon>Bacillati</taxon>
        <taxon>Bacillota</taxon>
        <taxon>Clostridia</taxon>
        <taxon>Peptostreptococcales</taxon>
        <taxon>Anaerovoracaceae</taxon>
        <taxon>Mogibacterium</taxon>
    </lineage>
</organism>
<dbReference type="InterPro" id="IPR029479">
    <property type="entry name" value="Nitroreductase"/>
</dbReference>
<accession>A0A2S0L6G7</accession>
<dbReference type="SUPFAM" id="SSF55469">
    <property type="entry name" value="FMN-dependent nitroreductase-like"/>
    <property type="match status" value="1"/>
</dbReference>
<evidence type="ECO:0000313" key="6">
    <source>
        <dbReference type="Proteomes" id="UP000237883"/>
    </source>
</evidence>
<reference evidence="6" key="1">
    <citation type="submission" date="2018-02" db="EMBL/GenBank/DDBJ databases">
        <authorList>
            <person name="Holder M.E."/>
            <person name="Ajami N.J."/>
            <person name="Petrosino J.F."/>
        </authorList>
    </citation>
    <scope>NUCLEOTIDE SEQUENCE [LARGE SCALE GENOMIC DNA]</scope>
    <source>
        <strain evidence="6">CCUG 47132</strain>
    </source>
</reference>
<dbReference type="KEGG" id="mdv:C5Q96_08465"/>
<dbReference type="GeneID" id="78392294"/>
<dbReference type="Gene3D" id="3.40.109.10">
    <property type="entry name" value="NADH Oxidase"/>
    <property type="match status" value="1"/>
</dbReference>
<evidence type="ECO:0000256" key="1">
    <source>
        <dbReference type="ARBA" id="ARBA00004496"/>
    </source>
</evidence>
<dbReference type="RefSeq" id="WP_106057939.1">
    <property type="nucleotide sequence ID" value="NZ_CP027228.1"/>
</dbReference>
<dbReference type="GO" id="GO:0016491">
    <property type="term" value="F:oxidoreductase activity"/>
    <property type="evidence" value="ECO:0007669"/>
    <property type="project" value="UniProtKB-KW"/>
</dbReference>
<protein>
    <submittedName>
        <fullName evidence="5">Nitroreductase</fullName>
    </submittedName>
</protein>
<evidence type="ECO:0000313" key="5">
    <source>
        <dbReference type="EMBL" id="AVM48885.1"/>
    </source>
</evidence>
<dbReference type="GO" id="GO:0005737">
    <property type="term" value="C:cytoplasm"/>
    <property type="evidence" value="ECO:0007669"/>
    <property type="project" value="UniProtKB-SubCell"/>
</dbReference>
<keyword evidence="2" id="KW-0963">Cytoplasm</keyword>
<sequence>MNIYKGLKQRRSYYQLNKELPVSTDEIHALIDEVTELVPDAFNMKSARVVVALGEKQDELWDGIYDVFGGKVAREKIDGFKAAAGTILYFYDEEVVRGLQEKFAAYAENFPVWANQANGMLQINIWSALRELGVGANIQHYNPVIDDFVREKFGLPESWKLVAQMPFGGIVMEPAPKDKEDISERVKFYE</sequence>
<dbReference type="GO" id="GO:0034599">
    <property type="term" value="P:cellular response to oxidative stress"/>
    <property type="evidence" value="ECO:0007669"/>
    <property type="project" value="InterPro"/>
</dbReference>
<dbReference type="PANTHER" id="PTHR43035:SF1">
    <property type="entry name" value="FATTY ACID REPRESSION MUTANT PROTEIN 2-RELATED"/>
    <property type="match status" value="1"/>
</dbReference>
<evidence type="ECO:0000256" key="2">
    <source>
        <dbReference type="ARBA" id="ARBA00022490"/>
    </source>
</evidence>
<proteinExistence type="predicted"/>
<dbReference type="PANTHER" id="PTHR43035">
    <property type="entry name" value="FATTY ACID REPRESSION MUTANT PROTEIN 2-RELATED"/>
    <property type="match status" value="1"/>
</dbReference>
<dbReference type="CDD" id="cd02140">
    <property type="entry name" value="Frm2-like"/>
    <property type="match status" value="1"/>
</dbReference>
<feature type="domain" description="Nitroreductase" evidence="4">
    <location>
        <begin position="7"/>
        <end position="168"/>
    </location>
</feature>
<dbReference type="Proteomes" id="UP000237883">
    <property type="component" value="Chromosome"/>
</dbReference>